<dbReference type="EMBL" id="QDHA01000084">
    <property type="protein sequence ID" value="RCJ05050.1"/>
    <property type="molecule type" value="Genomic_DNA"/>
</dbReference>
<protein>
    <submittedName>
        <fullName evidence="1">Uncharacterized protein</fullName>
    </submittedName>
</protein>
<accession>A0A367PB29</accession>
<dbReference type="Proteomes" id="UP000253501">
    <property type="component" value="Unassembled WGS sequence"/>
</dbReference>
<organism evidence="1 2">
    <name type="scientific">Cupriavidus necator</name>
    <name type="common">Alcaligenes eutrophus</name>
    <name type="synonym">Ralstonia eutropha</name>
    <dbReference type="NCBI Taxonomy" id="106590"/>
    <lineage>
        <taxon>Bacteria</taxon>
        <taxon>Pseudomonadati</taxon>
        <taxon>Pseudomonadota</taxon>
        <taxon>Betaproteobacteria</taxon>
        <taxon>Burkholderiales</taxon>
        <taxon>Burkholderiaceae</taxon>
        <taxon>Cupriavidus</taxon>
    </lineage>
</organism>
<comment type="caution">
    <text evidence="1">The sequence shown here is derived from an EMBL/GenBank/DDBJ whole genome shotgun (WGS) entry which is preliminary data.</text>
</comment>
<reference evidence="1 2" key="1">
    <citation type="submission" date="2018-04" db="EMBL/GenBank/DDBJ databases">
        <title>Cupriavidus necator CR12 genome sequencing and assembly.</title>
        <authorList>
            <person name="Ben Fekih I."/>
            <person name="Mazhar H.S."/>
            <person name="Bello S.K."/>
            <person name="Rensing C."/>
        </authorList>
    </citation>
    <scope>NUCLEOTIDE SEQUENCE [LARGE SCALE GENOMIC DNA]</scope>
    <source>
        <strain evidence="1 2">CR12</strain>
    </source>
</reference>
<gene>
    <name evidence="1" type="ORF">DDK22_28600</name>
</gene>
<dbReference type="AlphaFoldDB" id="A0A367PB29"/>
<sequence length="66" mass="7690">MAAFSMQTIGLSFAREAVDRVLDCAFLFAQWRLEYGHADRRQRFGLVQTTHFEGLLLRWKPAYQPA</sequence>
<name>A0A367PB29_CUPNE</name>
<evidence type="ECO:0000313" key="2">
    <source>
        <dbReference type="Proteomes" id="UP000253501"/>
    </source>
</evidence>
<evidence type="ECO:0000313" key="1">
    <source>
        <dbReference type="EMBL" id="RCJ05050.1"/>
    </source>
</evidence>
<proteinExistence type="predicted"/>